<dbReference type="OrthoDB" id="265955at2759"/>
<reference evidence="8 9" key="1">
    <citation type="submission" date="2025-04" db="UniProtKB">
        <authorList>
            <consortium name="RefSeq"/>
        </authorList>
    </citation>
    <scope>IDENTIFICATION</scope>
    <source>
        <tissue evidence="8 9">Entire body</tissue>
    </source>
</reference>
<dbReference type="PROSITE" id="PS52027">
    <property type="entry name" value="ZF_C2HC_C3H"/>
    <property type="match status" value="1"/>
</dbReference>
<name>A0A7F5R647_AGRPL</name>
<dbReference type="RefSeq" id="XP_025831432.1">
    <property type="nucleotide sequence ID" value="XM_025975647.1"/>
</dbReference>
<keyword evidence="4" id="KW-0862">Zinc</keyword>
<dbReference type="Proteomes" id="UP000192223">
    <property type="component" value="Unplaced"/>
</dbReference>
<dbReference type="InterPro" id="IPR049899">
    <property type="entry name" value="Znf_C2HC_C3H"/>
</dbReference>
<evidence type="ECO:0000256" key="2">
    <source>
        <dbReference type="ARBA" id="ARBA00022737"/>
    </source>
</evidence>
<gene>
    <name evidence="8 9" type="primary">LOC108742023</name>
</gene>
<dbReference type="PANTHER" id="PTHR13555:SF68">
    <property type="entry name" value="ZINC FINGER PROTEIN 474"/>
    <property type="match status" value="1"/>
</dbReference>
<dbReference type="KEGG" id="apln:108742023"/>
<proteinExistence type="predicted"/>
<evidence type="ECO:0000256" key="1">
    <source>
        <dbReference type="ARBA" id="ARBA00022723"/>
    </source>
</evidence>
<evidence type="ECO:0000256" key="5">
    <source>
        <dbReference type="PROSITE-ProRule" id="PRU01371"/>
    </source>
</evidence>
<keyword evidence="7" id="KW-1185">Reference proteome</keyword>
<evidence type="ECO:0000313" key="7">
    <source>
        <dbReference type="Proteomes" id="UP000192223"/>
    </source>
</evidence>
<dbReference type="GeneID" id="108742023"/>
<evidence type="ECO:0000256" key="4">
    <source>
        <dbReference type="ARBA" id="ARBA00022833"/>
    </source>
</evidence>
<evidence type="ECO:0000256" key="3">
    <source>
        <dbReference type="ARBA" id="ARBA00022771"/>
    </source>
</evidence>
<keyword evidence="2" id="KW-0677">Repeat</keyword>
<sequence length="356" mass="41073">MVKRKSNLKLFVTSNKENTFQNHDQDQERPLTATLEKPQVLDIKYLGKIDMSLMRKEFLTISNLCRLPLTKVNNTVNTDGFKKSKPIFKTHRKRAFKTVDESENEISSGDPNKLFNRHRQYVKLSDIKSGKSGVQGQINRPFIDRQRHTLAAYNTNDVRIKNNDGIITTADAPVNKTSAAIFKSTKHDQFSCSSCGRNDKPERFHTHPFNKKVSLSVRNTSPTKLGRGTIVSSITKILKSEENKKGKKKENVAKMNSRLNQDRNGNADLKTKGLRTLICYLCGRQYGTASLKLHEPKCIEKWHTENSKLPRHLRRALPQKPIHAQTLDEWNNNAWKTMQVYTYILFNFVHKYYLLK</sequence>
<evidence type="ECO:0000313" key="9">
    <source>
        <dbReference type="RefSeq" id="XP_025831433.1"/>
    </source>
</evidence>
<keyword evidence="3 5" id="KW-0863">Zinc-finger</keyword>
<dbReference type="RefSeq" id="XP_025831433.1">
    <property type="nucleotide sequence ID" value="XM_025975648.1"/>
</dbReference>
<keyword evidence="1" id="KW-0479">Metal-binding</keyword>
<feature type="domain" description="C2HC/C3H-type" evidence="6">
    <location>
        <begin position="275"/>
        <end position="304"/>
    </location>
</feature>
<protein>
    <submittedName>
        <fullName evidence="8 9">Uncharacterized protein LOC108742023</fullName>
    </submittedName>
</protein>
<evidence type="ECO:0000313" key="8">
    <source>
        <dbReference type="RefSeq" id="XP_025831432.1"/>
    </source>
</evidence>
<accession>A0A7F5R647</accession>
<dbReference type="PANTHER" id="PTHR13555">
    <property type="entry name" value="C2H2 ZINC FINGER CGI-62-RELATED"/>
    <property type="match status" value="1"/>
</dbReference>
<evidence type="ECO:0000259" key="6">
    <source>
        <dbReference type="PROSITE" id="PS52027"/>
    </source>
</evidence>
<dbReference type="AlphaFoldDB" id="A0A7F5R647"/>
<organism evidence="7 8">
    <name type="scientific">Agrilus planipennis</name>
    <name type="common">Emerald ash borer</name>
    <name type="synonym">Agrilus marcopoli</name>
    <dbReference type="NCBI Taxonomy" id="224129"/>
    <lineage>
        <taxon>Eukaryota</taxon>
        <taxon>Metazoa</taxon>
        <taxon>Ecdysozoa</taxon>
        <taxon>Arthropoda</taxon>
        <taxon>Hexapoda</taxon>
        <taxon>Insecta</taxon>
        <taxon>Pterygota</taxon>
        <taxon>Neoptera</taxon>
        <taxon>Endopterygota</taxon>
        <taxon>Coleoptera</taxon>
        <taxon>Polyphaga</taxon>
        <taxon>Elateriformia</taxon>
        <taxon>Buprestoidea</taxon>
        <taxon>Buprestidae</taxon>
        <taxon>Agrilinae</taxon>
        <taxon>Agrilus</taxon>
    </lineage>
</organism>
<dbReference type="GO" id="GO:0008270">
    <property type="term" value="F:zinc ion binding"/>
    <property type="evidence" value="ECO:0007669"/>
    <property type="project" value="UniProtKB-KW"/>
</dbReference>
<dbReference type="InterPro" id="IPR026319">
    <property type="entry name" value="ZC2HC1A/B-like"/>
</dbReference>